<evidence type="ECO:0000313" key="7">
    <source>
        <dbReference type="Proteomes" id="UP001652623"/>
    </source>
</evidence>
<reference evidence="8" key="2">
    <citation type="submission" date="2025-08" db="UniProtKB">
        <authorList>
            <consortium name="RefSeq"/>
        </authorList>
    </citation>
    <scope>IDENTIFICATION</scope>
    <source>
        <tissue evidence="8">Seedling</tissue>
    </source>
</reference>
<keyword evidence="6" id="KW-0732">Signal</keyword>
<evidence type="ECO:0000256" key="4">
    <source>
        <dbReference type="ARBA" id="ARBA00022801"/>
    </source>
</evidence>
<feature type="chain" id="PRO_5047040887" evidence="6">
    <location>
        <begin position="25"/>
        <end position="490"/>
    </location>
</feature>
<proteinExistence type="inferred from homology"/>
<dbReference type="Gene3D" id="3.40.50.1820">
    <property type="entry name" value="alpha/beta hydrolase"/>
    <property type="match status" value="1"/>
</dbReference>
<evidence type="ECO:0000256" key="1">
    <source>
        <dbReference type="ARBA" id="ARBA00009431"/>
    </source>
</evidence>
<dbReference type="InterPro" id="IPR033124">
    <property type="entry name" value="Ser_caboxypep_his_AS"/>
</dbReference>
<comment type="similarity">
    <text evidence="1">Belongs to the peptidase S10 family.</text>
</comment>
<evidence type="ECO:0000256" key="6">
    <source>
        <dbReference type="SAM" id="SignalP"/>
    </source>
</evidence>
<dbReference type="PRINTS" id="PR00724">
    <property type="entry name" value="CRBOXYPTASEC"/>
</dbReference>
<keyword evidence="4" id="KW-0378">Hydrolase</keyword>
<gene>
    <name evidence="8" type="primary">LOC125420377</name>
</gene>
<evidence type="ECO:0000256" key="5">
    <source>
        <dbReference type="ARBA" id="ARBA00023180"/>
    </source>
</evidence>
<keyword evidence="5" id="KW-0325">Glycoprotein</keyword>
<protein>
    <submittedName>
        <fullName evidence="8">Serine carboxypeptidase-like 2</fullName>
    </submittedName>
</protein>
<dbReference type="InterPro" id="IPR029058">
    <property type="entry name" value="AB_hydrolase_fold"/>
</dbReference>
<dbReference type="RefSeq" id="XP_048322956.2">
    <property type="nucleotide sequence ID" value="XM_048466999.2"/>
</dbReference>
<dbReference type="SUPFAM" id="SSF53474">
    <property type="entry name" value="alpha/beta-Hydrolases"/>
    <property type="match status" value="1"/>
</dbReference>
<organism evidence="7 8">
    <name type="scientific">Ziziphus jujuba</name>
    <name type="common">Chinese jujube</name>
    <name type="synonym">Ziziphus sativa</name>
    <dbReference type="NCBI Taxonomy" id="326968"/>
    <lineage>
        <taxon>Eukaryota</taxon>
        <taxon>Viridiplantae</taxon>
        <taxon>Streptophyta</taxon>
        <taxon>Embryophyta</taxon>
        <taxon>Tracheophyta</taxon>
        <taxon>Spermatophyta</taxon>
        <taxon>Magnoliopsida</taxon>
        <taxon>eudicotyledons</taxon>
        <taxon>Gunneridae</taxon>
        <taxon>Pentapetalae</taxon>
        <taxon>rosids</taxon>
        <taxon>fabids</taxon>
        <taxon>Rosales</taxon>
        <taxon>Rhamnaceae</taxon>
        <taxon>Paliureae</taxon>
        <taxon>Ziziphus</taxon>
    </lineage>
</organism>
<keyword evidence="3" id="KW-0645">Protease</keyword>
<accession>A0ABM3I869</accession>
<name>A0ABM3I869_ZIZJJ</name>
<dbReference type="PANTHER" id="PTHR11802:SF224">
    <property type="entry name" value="SERINE CARBOXYPEPTIDASE-LIKE 7 ISOFORM X1"/>
    <property type="match status" value="1"/>
</dbReference>
<evidence type="ECO:0000256" key="3">
    <source>
        <dbReference type="ARBA" id="ARBA00022670"/>
    </source>
</evidence>
<keyword evidence="7" id="KW-1185">Reference proteome</keyword>
<feature type="signal peptide" evidence="6">
    <location>
        <begin position="1"/>
        <end position="24"/>
    </location>
</feature>
<dbReference type="Proteomes" id="UP001652623">
    <property type="component" value="Chromosome 2"/>
</dbReference>
<dbReference type="Pfam" id="PF00450">
    <property type="entry name" value="Peptidase_S10"/>
    <property type="match status" value="1"/>
</dbReference>
<dbReference type="PROSITE" id="PS00560">
    <property type="entry name" value="CARBOXYPEPT_SER_HIS"/>
    <property type="match status" value="1"/>
</dbReference>
<evidence type="ECO:0000256" key="2">
    <source>
        <dbReference type="ARBA" id="ARBA00022645"/>
    </source>
</evidence>
<reference evidence="7" key="1">
    <citation type="submission" date="2025-05" db="UniProtKB">
        <authorList>
            <consortium name="RefSeq"/>
        </authorList>
    </citation>
    <scope>NUCLEOTIDE SEQUENCE [LARGE SCALE GENOMIC DNA]</scope>
</reference>
<dbReference type="PANTHER" id="PTHR11802">
    <property type="entry name" value="SERINE PROTEASE FAMILY S10 SERINE CARBOXYPEPTIDASE"/>
    <property type="match status" value="1"/>
</dbReference>
<sequence length="490" mass="55427">MAISRSLIHIINALHLLLLHLAVSQYNIVTVGSQSSNIIRSLPGFSGNLPFKLETGYVGVGDGDEIQLFYYFIESERNPEEDPLVLWLTGGPGCSAFSGLIYEIGPLTFDYEISSWNSTTLLYNPYSWTKVANIIFLDAPVGTGFSYATTWQAYYTGDRLSAATNYNFLRKWLMTHPKFLKNPLYVAGDSFSGIVVPITVQEINNGNEVGVEPLMNLKGYMLGNPLTDEHVDHNSKVEFSYRKALISDQLYESAKINCKGEYINIDIENALCRKDIEIFHECTANLSISHILEPQCPVTASPRPALLKLHPSRALIEDDHSINLLLSLSHLPNDHPSMCRDFHYFYSGYWANDQTVQNALQIRKGSKERWSRCNRTLAYNFEVSSSTDYHRNLMNKGYRVLVYSGDQDIIVPYVGTLEWIGALNLTVAHAWKPWFVDGQVAGYTVHYRSKKHDLTFATVKDAGHTAPEYKPKECLAMVDRWLAHKPVYSQ</sequence>
<dbReference type="GeneID" id="125420377"/>
<keyword evidence="2" id="KW-0121">Carboxypeptidase</keyword>
<evidence type="ECO:0000313" key="8">
    <source>
        <dbReference type="RefSeq" id="XP_048322956.2"/>
    </source>
</evidence>
<dbReference type="Gene3D" id="3.40.50.12670">
    <property type="match status" value="1"/>
</dbReference>
<dbReference type="InterPro" id="IPR001563">
    <property type="entry name" value="Peptidase_S10"/>
</dbReference>